<dbReference type="EMBL" id="MLYV02000251">
    <property type="protein sequence ID" value="PSS29831.1"/>
    <property type="molecule type" value="Genomic_DNA"/>
</dbReference>
<organism evidence="2 3">
    <name type="scientific">Hermanssonia centrifuga</name>
    <dbReference type="NCBI Taxonomy" id="98765"/>
    <lineage>
        <taxon>Eukaryota</taxon>
        <taxon>Fungi</taxon>
        <taxon>Dikarya</taxon>
        <taxon>Basidiomycota</taxon>
        <taxon>Agaricomycotina</taxon>
        <taxon>Agaricomycetes</taxon>
        <taxon>Polyporales</taxon>
        <taxon>Meruliaceae</taxon>
        <taxon>Hermanssonia</taxon>
    </lineage>
</organism>
<sequence>MSGIPPTTRAVQPEVSKYSVADIMRIGSALNSSGKNIGLPNHKLLCSLAATGVLPPRKQALAGEEWGIKVSANRFVHKDGKNYGICYEAAKQGVKNRDVQRSSWADSWSSKNHHGSCSLRGRKKLRNSTWLQNVIFLYGTNPQQNDTSLVSDNIARHSSRRTPHTQYKLDRRSKLRSGKNFNQ</sequence>
<evidence type="ECO:0000313" key="2">
    <source>
        <dbReference type="EMBL" id="PSS29831.1"/>
    </source>
</evidence>
<dbReference type="AlphaFoldDB" id="A0A2R6RII4"/>
<evidence type="ECO:0000256" key="1">
    <source>
        <dbReference type="SAM" id="MobiDB-lite"/>
    </source>
</evidence>
<proteinExistence type="predicted"/>
<feature type="region of interest" description="Disordered" evidence="1">
    <location>
        <begin position="156"/>
        <end position="183"/>
    </location>
</feature>
<evidence type="ECO:0000313" key="3">
    <source>
        <dbReference type="Proteomes" id="UP000186601"/>
    </source>
</evidence>
<reference evidence="2 3" key="1">
    <citation type="submission" date="2018-02" db="EMBL/GenBank/DDBJ databases">
        <title>Genome sequence of the basidiomycete white-rot fungus Phlebia centrifuga.</title>
        <authorList>
            <person name="Granchi Z."/>
            <person name="Peng M."/>
            <person name="de Vries R.P."/>
            <person name="Hilden K."/>
            <person name="Makela M.R."/>
            <person name="Grigoriev I."/>
            <person name="Riley R."/>
        </authorList>
    </citation>
    <scope>NUCLEOTIDE SEQUENCE [LARGE SCALE GENOMIC DNA]</scope>
    <source>
        <strain evidence="2 3">FBCC195</strain>
    </source>
</reference>
<comment type="caution">
    <text evidence="2">The sequence shown here is derived from an EMBL/GenBank/DDBJ whole genome shotgun (WGS) entry which is preliminary data.</text>
</comment>
<name>A0A2R6RII4_9APHY</name>
<protein>
    <submittedName>
        <fullName evidence="2">Uncharacterized protein</fullName>
    </submittedName>
</protein>
<keyword evidence="3" id="KW-1185">Reference proteome</keyword>
<gene>
    <name evidence="2" type="ORF">PHLCEN_2v2672</name>
</gene>
<accession>A0A2R6RII4</accession>
<dbReference type="Proteomes" id="UP000186601">
    <property type="component" value="Unassembled WGS sequence"/>
</dbReference>